<dbReference type="Proteomes" id="UP000002036">
    <property type="component" value="Chromosome G"/>
</dbReference>
<dbReference type="GO" id="GO:0006113">
    <property type="term" value="P:fermentation"/>
    <property type="evidence" value="ECO:0007669"/>
    <property type="project" value="InterPro"/>
</dbReference>
<feature type="compositionally biased region" description="Basic and acidic residues" evidence="2">
    <location>
        <begin position="805"/>
        <end position="817"/>
    </location>
</feature>
<keyword evidence="3" id="KW-0812">Transmembrane</keyword>
<dbReference type="PANTHER" id="PTHR32085:SF3">
    <property type="entry name" value="PROTEIN CSF1"/>
    <property type="match status" value="1"/>
</dbReference>
<dbReference type="FunCoup" id="C5DN31">
    <property type="interactions" value="85"/>
</dbReference>
<dbReference type="KEGG" id="lth:KLTH0G13728g"/>
<evidence type="ECO:0000259" key="4">
    <source>
        <dbReference type="Pfam" id="PF21678"/>
    </source>
</evidence>
<dbReference type="InParanoid" id="C5DN31"/>
<feature type="domain" description="Csf1 C-terminal region" evidence="5">
    <location>
        <begin position="1667"/>
        <end position="2966"/>
    </location>
</feature>
<keyword evidence="3" id="KW-0472">Membrane</keyword>
<keyword evidence="1" id="KW-0175">Coiled coil</keyword>
<feature type="coiled-coil region" evidence="1">
    <location>
        <begin position="1562"/>
        <end position="1593"/>
    </location>
</feature>
<dbReference type="eggNOG" id="KOG3596">
    <property type="taxonomic scope" value="Eukaryota"/>
</dbReference>
<keyword evidence="3" id="KW-1133">Transmembrane helix</keyword>
<keyword evidence="7" id="KW-1185">Reference proteome</keyword>
<feature type="compositionally biased region" description="Low complexity" evidence="2">
    <location>
        <begin position="192"/>
        <end position="202"/>
    </location>
</feature>
<evidence type="ECO:0000313" key="7">
    <source>
        <dbReference type="Proteomes" id="UP000002036"/>
    </source>
</evidence>
<dbReference type="OrthoDB" id="10051416at2759"/>
<accession>C5DN31</accession>
<feature type="region of interest" description="Disordered" evidence="2">
    <location>
        <begin position="790"/>
        <end position="817"/>
    </location>
</feature>
<dbReference type="PANTHER" id="PTHR32085">
    <property type="entry name" value="PROTEIN CSF1"/>
    <property type="match status" value="1"/>
</dbReference>
<evidence type="ECO:0000256" key="1">
    <source>
        <dbReference type="SAM" id="Coils"/>
    </source>
</evidence>
<dbReference type="GO" id="GO:0016020">
    <property type="term" value="C:membrane"/>
    <property type="evidence" value="ECO:0007669"/>
    <property type="project" value="InterPro"/>
</dbReference>
<dbReference type="InterPro" id="IPR029636">
    <property type="entry name" value="Csf1"/>
</dbReference>
<dbReference type="OMA" id="YGLEWFI"/>
<dbReference type="EMBL" id="CU928171">
    <property type="protein sequence ID" value="CAR25192.1"/>
    <property type="molecule type" value="Genomic_DNA"/>
</dbReference>
<evidence type="ECO:0000259" key="5">
    <source>
        <dbReference type="Pfam" id="PF25038"/>
    </source>
</evidence>
<dbReference type="InterPro" id="IPR048636">
    <property type="entry name" value="Csf1_N"/>
</dbReference>
<proteinExistence type="predicted"/>
<sequence length="2966" mass="338468">MASQFKRVSLSTNEDFSWVFLVDWVLILSVSLLGAFYFGRVFGYTLTFLLEWLAWKRYKVKISIQSLKISFLGGRIFFKNLTVVTQNQTFSFLQGSITWRYWLLNSRKTAFAKASENIDKSVEKLPCRFRVECQGLEHFIYNKTQAFDNILNSLPREDLERFKDFFQDNSDKNTDECSVDEDSAGQRSHLETSTSSPSSKSKSLNDRSFQSPDSTPPFLKLLPLEYSVQKGAVVIGNKTSSSVMVLSYEKLDGVLDTCLPDSKIDLYKIKVRNEFRKFHISLKPNLSLESENPLKSFVKRSKLSKLWHRSYQLFFKTDSPSSKNPANSAKDGTRNPLKRWRGLGLYWKEEDAAWDDRFQFDLSKHEYARYTKVMKCDNMLLEYAFDAPGIVPHGALPTFQTVDGPDVGNSGPPPDYSIDIQISGASLYYGPWSHHEIMPLQKLFSPVVSRDSQPVEQLTPGSKRIYTRLRLSILIVGESVWRIPTREASKDLEFLKRFRETEDETRPFGWLEVSLSEGSEVRFNIAMCPTATGFDNTLDLHFVKPEIRTSVNHDILLSAQTHSMHATMGYPLGWNKKAEWVFDSVSNQCQIFILKDHITLLGDIISDFGSGEPTPYELFRPFSYTFNWNFTGYSIYLNVNDANIVNNPVNFNENCYLSFHGDDLRLNFEVPQENIAGNSTKINYELFTPLFRLNMNTPSWNTLHEFMKDKEVGRSANFSLSGSYLFHSKLDVDNIDTIIIECCSKSTTLKCYGYVLRYFLGVKMNYFGDFVHFKTTEEYMEELRGTNAVTKTTHDSETEIQEAPKQMDEDSSQREQHIKDPLTAKKTSLKRMVNEKDVWFTFVVEDGCFILPENLYDCDSCYALEFDSLDIDLRHINYYMDMQAALSPLRIRRLIDCGCEEVFEQKGRALCGELVAGRLSRLHIHTHRMFGLPPAEETYFCKWDFSLGTLDLSSDLPFTLGFINAWKKLGFGFRDYENIMNYKVAPILDMTSVTLAIDAIVFCTDKIKDETAIQLNAQDISAKFADLENSLYSSRVDLDVANLTASIIDKNKSNKAIASFMTSIKISNFCQLQDLLAHSQQQKVHIASNDAPFHRCPFLIPLTLQNSSDYKGLFGCIPPGVSIPSLAVPLQTENVKAVFQGYLKAENASKDFVDRWFPVNEVKNKNSSSLKDFKGQLQPILDDNTSLSSSFSDPTFEHNTLVVNLENSRLSISPECYEVIGNAVEQCHKKLIEQFIDNIELDVVLHFIKMASRQKNYKNIRVLMPTLDVLFETYNKENTYDVEGQVKVTANQVSLDWSLKKGLKLPGSDNDPEDTTSLLKIESLDLEVFNKLDKKTKFAEMDENIAFGCSVKELEAWSYLNGIADSSLYLKSINASVALDKFNWLIDFMRKAFNDSKQLINRLSYCTGQFRKAEQEFFYRISKASDEYQITHDPPVITKPAYITRLPSQHVRESRSWKIVTRLRHILNYLPTTLISDIFNDLKNSEYPPRSTAEETFLEIFSNWGNWDYSDVEKCYMYRRVFTNTLDDTVAHESSTKIETGTFMLNFFDSINTGSDSVILKNLKAQRTLEACKDEAAEKRSNMSNAEDDLEERLSCIINKAQISLSDGTLIKLLSVRELFTFEAEHAAVKENEKLPAFQQYTALVDRCDIQLLCGANRANLKSFGNTLTIVRENKSEDADAFSTAFAWSWFEFGIRHRNTILLDAFSRSSAVGAHGFSGKNSRRKLDLRAKKFRLKLPSESKHYCTFIDSLEESWNNLRLALGPNTGFLEKPHSAATEKVAPQFALNIDISDLTTDISLLSSLAITKNFKKLTLAYEQSASSALKLAFETLDIDVFSTRTTQQYLKISQSNISFSLHRPKKNNASPPTVKLDSNITKLKLYDPRDITLPLGKDIAQAKACLASLKSCFGKLNTKNDKDIMSQGNTKFNFSASWIFQVRLNYVGLLIPLGSTSYITELNEISAFITADEFTNKASENSQGALRGDLSAASIAFLINDRMLPEALSRVVDFAVSIKIAKESEEVIRSLQIESPYFRIALSPFSLVRILFLVNELSRLSELQKRQTVGKLPESVEVRETFRFRRAFRSVQVLSYNFCLGWIFDVNDSPEPGLIWGYQRLFAAHEKPYGKLTLLDAYFSIAEGSTSDDFYAHKNSFENPNRSFLPSMQIRYWIESKGLTDELFIRINGERLDVRFLSKSIDVAGGLMKSLNMFDELKKQYVDPFKSVANPKRPSATSTFSKFPGLSTIQRVDCKVQYAGGVFRLYSLDDVQNEAGPSFQLESPSVEILFDYRRMVHGKHSHILRAWMIVYSSHNTIFPTCVPVLNEMARDIRQLLKGFNRSPQEASHKSVSQESLDYRSFLRGTDISFLIDIGKQQISFSCEPKAKVQADLGFEKLAVKVFTNDLDMSEPLSLSIDIYEITAKSRHIFSREVSTSIKIDQLSWIFILTHPDTIHTYGIMHIPNIDVYFNIKQLQDLNIFVNIWKPDSYVFTQPELDSEHSRALTSEEKPLVAKFKKVSSTTSFPWNFILIISKIKGDIDLGISLGVLSLTTDRIWAITDHYSDWTQKLSLQMEKILLSSDGRLGGTLLLRNFSWMSRIRWPVREGVFESPLVTLDVLLDEFDLKLSFDYHLILIASVEVLKLKLFNKRDPRGISRNLLSVAISSNSTQLFLTALAPANILDVYNTILRMRKDNRKSYFETLGDSNTKDTRSASTSKDILNSLSFLRTELEVSLKFVHIQIYPSKLFDMEVLTFKAKDFLTQSQIEGDEKLKTHLKWQIHGVKIALSRFKNQLHEKAASQIGVKEYIEHARKADGGTILVIPAILIGMTTWHDVATNTVELLYSNSFGGKIGIRWNLGSINFLREMWATHVRAMALRRSHNGQPRGFFEDEHLEEKLRDVDLGDEYEYVPLEEPHIEIPQTKDLGEATPPVEWFGVNRKQFPGLTHQAMIVPLQKLAHIAETEWARILGRA</sequence>
<dbReference type="RefSeq" id="XP_002555629.1">
    <property type="nucleotide sequence ID" value="XM_002555583.1"/>
</dbReference>
<dbReference type="GeneID" id="8293912"/>
<feature type="domain" description="Csf1 N-terminal" evidence="4">
    <location>
        <begin position="34"/>
        <end position="1568"/>
    </location>
</feature>
<evidence type="ECO:0000256" key="3">
    <source>
        <dbReference type="SAM" id="Phobius"/>
    </source>
</evidence>
<dbReference type="InterPro" id="IPR056779">
    <property type="entry name" value="Csf1_C"/>
</dbReference>
<feature type="transmembrane region" description="Helical" evidence="3">
    <location>
        <begin position="16"/>
        <end position="39"/>
    </location>
</feature>
<gene>
    <name evidence="6" type="ordered locus">KLTH0G13728g</name>
</gene>
<dbReference type="HOGENOM" id="CLU_000126_1_0_1"/>
<dbReference type="Pfam" id="PF25038">
    <property type="entry name" value="Csf1_C"/>
    <property type="match status" value="1"/>
</dbReference>
<name>C5DN31_LACTC</name>
<organism evidence="6 7">
    <name type="scientific">Lachancea thermotolerans (strain ATCC 56472 / CBS 6340 / NRRL Y-8284)</name>
    <name type="common">Yeast</name>
    <name type="synonym">Kluyveromyces thermotolerans</name>
    <dbReference type="NCBI Taxonomy" id="559295"/>
    <lineage>
        <taxon>Eukaryota</taxon>
        <taxon>Fungi</taxon>
        <taxon>Dikarya</taxon>
        <taxon>Ascomycota</taxon>
        <taxon>Saccharomycotina</taxon>
        <taxon>Saccharomycetes</taxon>
        <taxon>Saccharomycetales</taxon>
        <taxon>Saccharomycetaceae</taxon>
        <taxon>Lachancea</taxon>
    </lineage>
</organism>
<dbReference type="Pfam" id="PF21678">
    <property type="entry name" value="Csf1_N"/>
    <property type="match status" value="1"/>
</dbReference>
<protein>
    <submittedName>
        <fullName evidence="6">KLTH0G13728p</fullName>
    </submittedName>
</protein>
<feature type="region of interest" description="Disordered" evidence="2">
    <location>
        <begin position="172"/>
        <end position="213"/>
    </location>
</feature>
<evidence type="ECO:0000313" key="6">
    <source>
        <dbReference type="EMBL" id="CAR25192.1"/>
    </source>
</evidence>
<evidence type="ECO:0000256" key="2">
    <source>
        <dbReference type="SAM" id="MobiDB-lite"/>
    </source>
</evidence>
<reference evidence="6 7" key="1">
    <citation type="journal article" date="2009" name="Genome Res.">
        <title>Comparative genomics of protoploid Saccharomycetaceae.</title>
        <authorList>
            <consortium name="The Genolevures Consortium"/>
            <person name="Souciet J.-L."/>
            <person name="Dujon B."/>
            <person name="Gaillardin C."/>
            <person name="Johnston M."/>
            <person name="Baret P.V."/>
            <person name="Cliften P."/>
            <person name="Sherman D.J."/>
            <person name="Weissenbach J."/>
            <person name="Westhof E."/>
            <person name="Wincker P."/>
            <person name="Jubin C."/>
            <person name="Poulain J."/>
            <person name="Barbe V."/>
            <person name="Segurens B."/>
            <person name="Artiguenave F."/>
            <person name="Anthouard V."/>
            <person name="Vacherie B."/>
            <person name="Val M.-E."/>
            <person name="Fulton R.S."/>
            <person name="Minx P."/>
            <person name="Wilson R."/>
            <person name="Durrens P."/>
            <person name="Jean G."/>
            <person name="Marck C."/>
            <person name="Martin T."/>
            <person name="Nikolski M."/>
            <person name="Rolland T."/>
            <person name="Seret M.-L."/>
            <person name="Casaregola S."/>
            <person name="Despons L."/>
            <person name="Fairhead C."/>
            <person name="Fischer G."/>
            <person name="Lafontaine I."/>
            <person name="Leh V."/>
            <person name="Lemaire M."/>
            <person name="de Montigny J."/>
            <person name="Neuveglise C."/>
            <person name="Thierry A."/>
            <person name="Blanc-Lenfle I."/>
            <person name="Bleykasten C."/>
            <person name="Diffels J."/>
            <person name="Fritsch E."/>
            <person name="Frangeul L."/>
            <person name="Goeffon A."/>
            <person name="Jauniaux N."/>
            <person name="Kachouri-Lafond R."/>
            <person name="Payen C."/>
            <person name="Potier S."/>
            <person name="Pribylova L."/>
            <person name="Ozanne C."/>
            <person name="Richard G.-F."/>
            <person name="Sacerdot C."/>
            <person name="Straub M.-L."/>
            <person name="Talla E."/>
        </authorList>
    </citation>
    <scope>NUCLEOTIDE SEQUENCE [LARGE SCALE GENOMIC DNA]</scope>
    <source>
        <strain evidence="7">ATCC 56472 / CBS 6340 / NRRL Y-8284</strain>
    </source>
</reference>